<dbReference type="FunFam" id="2.170.150.80:FF:000006">
    <property type="entry name" value="NAC domain-containing protein 100-like"/>
    <property type="match status" value="1"/>
</dbReference>
<dbReference type="SUPFAM" id="SSF101941">
    <property type="entry name" value="NAC domain"/>
    <property type="match status" value="1"/>
</dbReference>
<evidence type="ECO:0000256" key="3">
    <source>
        <dbReference type="ARBA" id="ARBA00023163"/>
    </source>
</evidence>
<evidence type="ECO:0000256" key="1">
    <source>
        <dbReference type="ARBA" id="ARBA00023015"/>
    </source>
</evidence>
<dbReference type="EMBL" id="CM035426">
    <property type="protein sequence ID" value="KAH7316202.1"/>
    <property type="molecule type" value="Genomic_DNA"/>
</dbReference>
<accession>A0A8T2SFB3</accession>
<organism evidence="6 7">
    <name type="scientific">Ceratopteris richardii</name>
    <name type="common">Triangle waterfern</name>
    <dbReference type="NCBI Taxonomy" id="49495"/>
    <lineage>
        <taxon>Eukaryota</taxon>
        <taxon>Viridiplantae</taxon>
        <taxon>Streptophyta</taxon>
        <taxon>Embryophyta</taxon>
        <taxon>Tracheophyta</taxon>
        <taxon>Polypodiopsida</taxon>
        <taxon>Polypodiidae</taxon>
        <taxon>Polypodiales</taxon>
        <taxon>Pteridineae</taxon>
        <taxon>Pteridaceae</taxon>
        <taxon>Parkerioideae</taxon>
        <taxon>Ceratopteris</taxon>
    </lineage>
</organism>
<feature type="domain" description="NAC" evidence="5">
    <location>
        <begin position="23"/>
        <end position="177"/>
    </location>
</feature>
<dbReference type="Pfam" id="PF02365">
    <property type="entry name" value="NAM"/>
    <property type="match status" value="1"/>
</dbReference>
<evidence type="ECO:0000313" key="7">
    <source>
        <dbReference type="Proteomes" id="UP000825935"/>
    </source>
</evidence>
<dbReference type="InterPro" id="IPR003441">
    <property type="entry name" value="NAC-dom"/>
</dbReference>
<keyword evidence="4" id="KW-0539">Nucleus</keyword>
<dbReference type="PANTHER" id="PTHR31744:SF92">
    <property type="entry name" value="NAC DOMAIN-CONTAINING PROTEIN 87"/>
    <property type="match status" value="1"/>
</dbReference>
<dbReference type="Gene3D" id="2.170.150.80">
    <property type="entry name" value="NAC domain"/>
    <property type="match status" value="1"/>
</dbReference>
<keyword evidence="3" id="KW-0804">Transcription</keyword>
<comment type="caution">
    <text evidence="6">The sequence shown here is derived from an EMBL/GenBank/DDBJ whole genome shotgun (WGS) entry which is preliminary data.</text>
</comment>
<dbReference type="GO" id="GO:0003677">
    <property type="term" value="F:DNA binding"/>
    <property type="evidence" value="ECO:0007669"/>
    <property type="project" value="UniProtKB-KW"/>
</dbReference>
<protein>
    <recommendedName>
        <fullName evidence="5">NAC domain-containing protein</fullName>
    </recommendedName>
</protein>
<proteinExistence type="predicted"/>
<sequence length="394" mass="43177">MLNWSTCTSNCVNESYVSHDRGLPPGFRFHPTDEELVTHYLAKKMQNPNFTCSAIVEVDLNKSEPWELPGKATMGEKEWYFYSARDRKYPTGMRTNRATKAGYWKATGKDREVISSIGDGRIVGMKKTLVFYRGRAPKGIKSNWVMHEYRHEGHIRNSGAEPRPSKDEWVVCRVFHKSPGGKKMGLSELKQSSLMATSTGGTLYTTSLPALLDSPTQAGNGGGGGGGHDSLLFSALLHHNGNAIKSEPVQCDMNGDDNLRDTDKAPVAPQSSSITSKVFLPTCRDSHAGTYTHGTLTSRDNASLVIPEGRSSHTLSTLELHSLNSFTARSLPIITSNASSDQSYTHQQPVSGMGYLNPSPFADVLLSNTSASFTPLSRLPSDIDTYWLASDRLQ</sequence>
<reference evidence="6" key="1">
    <citation type="submission" date="2021-08" db="EMBL/GenBank/DDBJ databases">
        <title>WGS assembly of Ceratopteris richardii.</title>
        <authorList>
            <person name="Marchant D.B."/>
            <person name="Chen G."/>
            <person name="Jenkins J."/>
            <person name="Shu S."/>
            <person name="Leebens-Mack J."/>
            <person name="Grimwood J."/>
            <person name="Schmutz J."/>
            <person name="Soltis P."/>
            <person name="Soltis D."/>
            <person name="Chen Z.-H."/>
        </authorList>
    </citation>
    <scope>NUCLEOTIDE SEQUENCE</scope>
    <source>
        <strain evidence="6">Whitten #5841</strain>
        <tissue evidence="6">Leaf</tissue>
    </source>
</reference>
<dbReference type="InterPro" id="IPR036093">
    <property type="entry name" value="NAC_dom_sf"/>
</dbReference>
<dbReference type="PROSITE" id="PS51005">
    <property type="entry name" value="NAC"/>
    <property type="match status" value="1"/>
</dbReference>
<name>A0A8T2SFB3_CERRI</name>
<evidence type="ECO:0000256" key="4">
    <source>
        <dbReference type="ARBA" id="ARBA00023242"/>
    </source>
</evidence>
<keyword evidence="1" id="KW-0805">Transcription regulation</keyword>
<evidence type="ECO:0000313" key="6">
    <source>
        <dbReference type="EMBL" id="KAH7316202.1"/>
    </source>
</evidence>
<dbReference type="OrthoDB" id="1424968at2759"/>
<evidence type="ECO:0000256" key="2">
    <source>
        <dbReference type="ARBA" id="ARBA00023125"/>
    </source>
</evidence>
<evidence type="ECO:0000259" key="5">
    <source>
        <dbReference type="PROSITE" id="PS51005"/>
    </source>
</evidence>
<dbReference type="Proteomes" id="UP000825935">
    <property type="component" value="Chromosome 21"/>
</dbReference>
<dbReference type="AlphaFoldDB" id="A0A8T2SFB3"/>
<dbReference type="GO" id="GO:0006355">
    <property type="term" value="P:regulation of DNA-templated transcription"/>
    <property type="evidence" value="ECO:0007669"/>
    <property type="project" value="InterPro"/>
</dbReference>
<keyword evidence="2" id="KW-0238">DNA-binding</keyword>
<dbReference type="GO" id="GO:0005634">
    <property type="term" value="C:nucleus"/>
    <property type="evidence" value="ECO:0007669"/>
    <property type="project" value="UniProtKB-ARBA"/>
</dbReference>
<keyword evidence="7" id="KW-1185">Reference proteome</keyword>
<dbReference type="PANTHER" id="PTHR31744">
    <property type="entry name" value="PROTEIN CUP-SHAPED COTYLEDON 2-RELATED"/>
    <property type="match status" value="1"/>
</dbReference>
<gene>
    <name evidence="6" type="ORF">KP509_21G082500</name>
</gene>